<comment type="pathway">
    <text evidence="2 8">Carbohydrate degradation; glycolysis; pyruvate from D-glyceraldehyde 3-phosphate: step 3/5.</text>
</comment>
<keyword evidence="5 8" id="KW-0324">Glycolysis</keyword>
<evidence type="ECO:0000259" key="10">
    <source>
        <dbReference type="Pfam" id="PF01676"/>
    </source>
</evidence>
<evidence type="ECO:0000256" key="2">
    <source>
        <dbReference type="ARBA" id="ARBA00004798"/>
    </source>
</evidence>
<dbReference type="PIRSF" id="PIRSF001492">
    <property type="entry name" value="IPGAM"/>
    <property type="match status" value="1"/>
</dbReference>
<dbReference type="EC" id="5.4.2.12" evidence="8 9"/>
<dbReference type="HAMAP" id="MF_01038">
    <property type="entry name" value="GpmI"/>
    <property type="match status" value="1"/>
</dbReference>
<evidence type="ECO:0000313" key="13">
    <source>
        <dbReference type="Proteomes" id="UP001645039"/>
    </source>
</evidence>
<organism evidence="12 13">
    <name type="scientific">Halomonas casei</name>
    <dbReference type="NCBI Taxonomy" id="2742613"/>
    <lineage>
        <taxon>Bacteria</taxon>
        <taxon>Pseudomonadati</taxon>
        <taxon>Pseudomonadota</taxon>
        <taxon>Gammaproteobacteria</taxon>
        <taxon>Oceanospirillales</taxon>
        <taxon>Halomonadaceae</taxon>
        <taxon>Halomonas</taxon>
    </lineage>
</organism>
<dbReference type="PANTHER" id="PTHR31637:SF0">
    <property type="entry name" value="2,3-BISPHOSPHOGLYCERATE-INDEPENDENT PHOSPHOGLYCERATE MUTASE"/>
    <property type="match status" value="1"/>
</dbReference>
<name>A0ABR9F642_9GAMM</name>
<reference evidence="12 13" key="1">
    <citation type="submission" date="2020-07" db="EMBL/GenBank/DDBJ databases">
        <title>Halophilic bacteria isolated from french cheeses.</title>
        <authorList>
            <person name="Kothe C.I."/>
            <person name="Farah-Kraiem B."/>
            <person name="Renault P."/>
            <person name="Dridi B."/>
        </authorList>
    </citation>
    <scope>NUCLEOTIDE SEQUENCE [LARGE SCALE GENOMIC DNA]</scope>
    <source>
        <strain evidence="12 13">FME1</strain>
    </source>
</reference>
<dbReference type="InterPro" id="IPR005995">
    <property type="entry name" value="Pgm_bpd_ind"/>
</dbReference>
<dbReference type="Pfam" id="PF01676">
    <property type="entry name" value="Metalloenzyme"/>
    <property type="match status" value="1"/>
</dbReference>
<evidence type="ECO:0000256" key="8">
    <source>
        <dbReference type="HAMAP-Rule" id="MF_01038"/>
    </source>
</evidence>
<dbReference type="InterPro" id="IPR006124">
    <property type="entry name" value="Metalloenzyme"/>
</dbReference>
<evidence type="ECO:0000313" key="12">
    <source>
        <dbReference type="EMBL" id="MBE0401784.1"/>
    </source>
</evidence>
<evidence type="ECO:0000256" key="6">
    <source>
        <dbReference type="ARBA" id="ARBA00023211"/>
    </source>
</evidence>
<dbReference type="InterPro" id="IPR017850">
    <property type="entry name" value="Alkaline_phosphatase_core_sf"/>
</dbReference>
<feature type="domain" description="BPG-independent PGAM N-terminal" evidence="11">
    <location>
        <begin position="86"/>
        <end position="310"/>
    </location>
</feature>
<evidence type="ECO:0000259" key="11">
    <source>
        <dbReference type="Pfam" id="PF06415"/>
    </source>
</evidence>
<feature type="binding site" evidence="8">
    <location>
        <position position="456"/>
    </location>
    <ligand>
        <name>Mn(2+)</name>
        <dbReference type="ChEBI" id="CHEBI:29035"/>
        <label>2</label>
    </ligand>
</feature>
<dbReference type="RefSeq" id="WP_096276629.1">
    <property type="nucleotide sequence ID" value="NZ_CP189763.1"/>
</dbReference>
<comment type="catalytic activity">
    <reaction evidence="1 8">
        <text>(2R)-2-phosphoglycerate = (2R)-3-phosphoglycerate</text>
        <dbReference type="Rhea" id="RHEA:15901"/>
        <dbReference type="ChEBI" id="CHEBI:58272"/>
        <dbReference type="ChEBI" id="CHEBI:58289"/>
        <dbReference type="EC" id="5.4.2.12"/>
    </reaction>
</comment>
<keyword evidence="4 8" id="KW-0479">Metal-binding</keyword>
<gene>
    <name evidence="8" type="primary">gpmI</name>
    <name evidence="12" type="ORF">EI168_17010</name>
</gene>
<feature type="binding site" evidence="8">
    <location>
        <position position="192"/>
    </location>
    <ligand>
        <name>substrate</name>
    </ligand>
</feature>
<dbReference type="EMBL" id="RRZD01000026">
    <property type="protein sequence ID" value="MBE0401784.1"/>
    <property type="molecule type" value="Genomic_DNA"/>
</dbReference>
<dbReference type="CDD" id="cd16010">
    <property type="entry name" value="iPGM"/>
    <property type="match status" value="1"/>
</dbReference>
<comment type="caution">
    <text evidence="12">The sequence shown here is derived from an EMBL/GenBank/DDBJ whole genome shotgun (WGS) entry which is preliminary data.</text>
</comment>
<comment type="similarity">
    <text evidence="3 8">Belongs to the BPG-independent phosphoglycerate mutase family.</text>
</comment>
<dbReference type="InterPro" id="IPR011258">
    <property type="entry name" value="BPG-indep_PGM_N"/>
</dbReference>
<feature type="binding site" evidence="8">
    <location>
        <position position="419"/>
    </location>
    <ligand>
        <name>Mn(2+)</name>
        <dbReference type="ChEBI" id="CHEBI:29035"/>
        <label>1</label>
    </ligand>
</feature>
<dbReference type="Pfam" id="PF06415">
    <property type="entry name" value="iPGM_N"/>
    <property type="match status" value="1"/>
</dbReference>
<dbReference type="InterPro" id="IPR036646">
    <property type="entry name" value="PGAM_B_sf"/>
</dbReference>
<dbReference type="SUPFAM" id="SSF64158">
    <property type="entry name" value="2,3-Bisphosphoglycerate-independent phosphoglycerate mutase, substrate-binding domain"/>
    <property type="match status" value="1"/>
</dbReference>
<feature type="binding site" evidence="8">
    <location>
        <begin position="271"/>
        <end position="274"/>
    </location>
    <ligand>
        <name>substrate</name>
    </ligand>
</feature>
<dbReference type="GO" id="GO:0004619">
    <property type="term" value="F:phosphoglycerate mutase activity"/>
    <property type="evidence" value="ECO:0007669"/>
    <property type="project" value="UniProtKB-EC"/>
</dbReference>
<keyword evidence="13" id="KW-1185">Reference proteome</keyword>
<keyword evidence="7 8" id="KW-0413">Isomerase</keyword>
<dbReference type="SUPFAM" id="SSF53649">
    <property type="entry name" value="Alkaline phosphatase-like"/>
    <property type="match status" value="1"/>
</dbReference>
<accession>A0ABR9F642</accession>
<feature type="binding site" evidence="8">
    <location>
        <position position="127"/>
    </location>
    <ligand>
        <name>substrate</name>
    </ligand>
</feature>
<feature type="binding site" evidence="8">
    <location>
        <position position="415"/>
    </location>
    <ligand>
        <name>Mn(2+)</name>
        <dbReference type="ChEBI" id="CHEBI:29035"/>
        <label>1</label>
    </ligand>
</feature>
<proteinExistence type="inferred from homology"/>
<dbReference type="Gene3D" id="3.40.1450.10">
    <property type="entry name" value="BPG-independent phosphoglycerate mutase, domain B"/>
    <property type="match status" value="1"/>
</dbReference>
<feature type="active site" description="Phosphoserine intermediate" evidence="8">
    <location>
        <position position="66"/>
    </location>
</feature>
<evidence type="ECO:0000256" key="7">
    <source>
        <dbReference type="ARBA" id="ARBA00023235"/>
    </source>
</evidence>
<dbReference type="Gene3D" id="3.40.720.10">
    <property type="entry name" value="Alkaline Phosphatase, subunit A"/>
    <property type="match status" value="1"/>
</dbReference>
<comment type="function">
    <text evidence="8">Catalyzes the interconversion of 2-phosphoglycerate and 3-phosphoglycerate.</text>
</comment>
<dbReference type="NCBIfam" id="TIGR01307">
    <property type="entry name" value="pgm_bpd_ind"/>
    <property type="match status" value="1"/>
</dbReference>
<feature type="binding site" evidence="8">
    <location>
        <position position="16"/>
    </location>
    <ligand>
        <name>Mn(2+)</name>
        <dbReference type="ChEBI" id="CHEBI:29035"/>
        <label>2</label>
    </ligand>
</feature>
<evidence type="ECO:0000256" key="3">
    <source>
        <dbReference type="ARBA" id="ARBA00008819"/>
    </source>
</evidence>
<evidence type="ECO:0000256" key="5">
    <source>
        <dbReference type="ARBA" id="ARBA00023152"/>
    </source>
</evidence>
<feature type="binding site" evidence="8">
    <location>
        <position position="475"/>
    </location>
    <ligand>
        <name>Mn(2+)</name>
        <dbReference type="ChEBI" id="CHEBI:29035"/>
        <label>1</label>
    </ligand>
</feature>
<dbReference type="Proteomes" id="UP001645039">
    <property type="component" value="Unassembled WGS sequence"/>
</dbReference>
<evidence type="ECO:0000256" key="1">
    <source>
        <dbReference type="ARBA" id="ARBA00000370"/>
    </source>
</evidence>
<protein>
    <recommendedName>
        <fullName evidence="8 9">2,3-bisphosphoglycerate-independent phosphoglycerate mutase</fullName>
        <shortName evidence="8">BPG-independent PGAM</shortName>
        <shortName evidence="8">Phosphoglyceromutase</shortName>
        <shortName evidence="8">iPGM</shortName>
        <ecNumber evidence="8 9">5.4.2.12</ecNumber>
    </recommendedName>
</protein>
<comment type="subunit">
    <text evidence="8">Monomer.</text>
</comment>
<evidence type="ECO:0000256" key="4">
    <source>
        <dbReference type="ARBA" id="ARBA00022723"/>
    </source>
</evidence>
<dbReference type="PANTHER" id="PTHR31637">
    <property type="entry name" value="2,3-BISPHOSPHOGLYCERATE-INDEPENDENT PHOSPHOGLYCERATE MUTASE"/>
    <property type="match status" value="1"/>
</dbReference>
<feature type="binding site" evidence="8">
    <location>
        <position position="457"/>
    </location>
    <ligand>
        <name>Mn(2+)</name>
        <dbReference type="ChEBI" id="CHEBI:29035"/>
        <label>2</label>
    </ligand>
</feature>
<feature type="binding site" evidence="8">
    <location>
        <begin position="157"/>
        <end position="158"/>
    </location>
    <ligand>
        <name>substrate</name>
    </ligand>
</feature>
<feature type="binding site" evidence="8">
    <location>
        <position position="66"/>
    </location>
    <ligand>
        <name>Mn(2+)</name>
        <dbReference type="ChEBI" id="CHEBI:29035"/>
        <label>2</label>
    </ligand>
</feature>
<sequence>MDTSRTPRPVALIILDGYGHNPDSAHNAVASAATPVMDKLWENRPHAFVHTDGLHVGLPDGQMGNSEVGHMNIGAGRIVYQNFTRISKAIEDGDLDSNDNLTQPIDEAVANNRPVHLIGLLSPGGVHSHEGHFIALAELAARRGAQRIFIHAFLDGRDMPPQSALHSIERANARLAELVGADNGFVASIIGRFFAMDRDNRWERVEQAYRLLTDGHAEHYASSAETALRDAYQRGETDEFVSASSIPLKDGSKDNAVTLQDGDAAIFLNFRADRARELTRAFAEPDFKGFERRACPKLAGKGLVMMTQYAADIPAPAAFPPSDLSDTLGEVVAKRGLTQLRIAETEKYPHVTFFFSGGREDAFDGETRTLLPSPQDVRTYDEKPEMSAYEITERLVEAIDGGSFDLIICNYANGDMVGHTGDFDAAVKAIETVDICVGRVVDAIERAGGACLITADHGNAEQMVHPETGAPQTAHTTFVVPLIYVGERAASLKEGRLCDLAPTLLKMMNQSQPVAMTGKPLIHFQSDTQQ</sequence>
<keyword evidence="6 8" id="KW-0464">Manganese</keyword>
<evidence type="ECO:0000256" key="9">
    <source>
        <dbReference type="NCBIfam" id="TIGR01307"/>
    </source>
</evidence>
<feature type="binding site" evidence="8">
    <location>
        <position position="198"/>
    </location>
    <ligand>
        <name>substrate</name>
    </ligand>
</feature>
<comment type="cofactor">
    <cofactor evidence="8">
        <name>Mn(2+)</name>
        <dbReference type="ChEBI" id="CHEBI:29035"/>
    </cofactor>
    <text evidence="8">Binds 2 manganese ions per subunit.</text>
</comment>
<feature type="domain" description="Metalloenzyme" evidence="10">
    <location>
        <begin position="9"/>
        <end position="509"/>
    </location>
</feature>
<feature type="binding site" evidence="8">
    <location>
        <position position="347"/>
    </location>
    <ligand>
        <name>substrate</name>
    </ligand>
</feature>